<keyword evidence="2" id="KW-0805">Transcription regulation</keyword>
<accession>A0A179F776</accession>
<keyword evidence="3" id="KW-0238">DNA-binding</keyword>
<feature type="domain" description="BHLH" evidence="7">
    <location>
        <begin position="324"/>
        <end position="375"/>
    </location>
</feature>
<keyword evidence="5" id="KW-0539">Nucleus</keyword>
<dbReference type="OrthoDB" id="5778525at2759"/>
<dbReference type="Proteomes" id="UP000078397">
    <property type="component" value="Unassembled WGS sequence"/>
</dbReference>
<comment type="caution">
    <text evidence="8">The sequence shown here is derived from an EMBL/GenBank/DDBJ whole genome shotgun (WGS) entry which is preliminary data.</text>
</comment>
<evidence type="ECO:0000256" key="5">
    <source>
        <dbReference type="ARBA" id="ARBA00023242"/>
    </source>
</evidence>
<organism evidence="8 9">
    <name type="scientific">Pochonia chlamydosporia 170</name>
    <dbReference type="NCBI Taxonomy" id="1380566"/>
    <lineage>
        <taxon>Eukaryota</taxon>
        <taxon>Fungi</taxon>
        <taxon>Dikarya</taxon>
        <taxon>Ascomycota</taxon>
        <taxon>Pezizomycotina</taxon>
        <taxon>Sordariomycetes</taxon>
        <taxon>Hypocreomycetidae</taxon>
        <taxon>Hypocreales</taxon>
        <taxon>Clavicipitaceae</taxon>
        <taxon>Pochonia</taxon>
    </lineage>
</organism>
<dbReference type="SUPFAM" id="SSF47459">
    <property type="entry name" value="HLH, helix-loop-helix DNA-binding domain"/>
    <property type="match status" value="1"/>
</dbReference>
<evidence type="ECO:0000256" key="3">
    <source>
        <dbReference type="ARBA" id="ARBA00023125"/>
    </source>
</evidence>
<name>A0A179F776_METCM</name>
<feature type="region of interest" description="Disordered" evidence="6">
    <location>
        <begin position="198"/>
        <end position="233"/>
    </location>
</feature>
<feature type="compositionally biased region" description="Basic residues" evidence="6">
    <location>
        <begin position="407"/>
        <end position="416"/>
    </location>
</feature>
<dbReference type="GeneID" id="28855007"/>
<feature type="region of interest" description="Disordered" evidence="6">
    <location>
        <begin position="394"/>
        <end position="416"/>
    </location>
</feature>
<dbReference type="Pfam" id="PF00010">
    <property type="entry name" value="HLH"/>
    <property type="match status" value="1"/>
</dbReference>
<dbReference type="PROSITE" id="PS50888">
    <property type="entry name" value="BHLH"/>
    <property type="match status" value="1"/>
</dbReference>
<dbReference type="CDD" id="cd11404">
    <property type="entry name" value="bHLHzip_Mlx_like"/>
    <property type="match status" value="1"/>
</dbReference>
<dbReference type="PANTHER" id="PTHR15741:SF27">
    <property type="entry name" value="TRANSCRIPTION FACTOR AP-4"/>
    <property type="match status" value="1"/>
</dbReference>
<dbReference type="AlphaFoldDB" id="A0A179F776"/>
<evidence type="ECO:0000256" key="2">
    <source>
        <dbReference type="ARBA" id="ARBA00023015"/>
    </source>
</evidence>
<gene>
    <name evidence="8" type="ORF">VFPPC_13236</name>
</gene>
<proteinExistence type="predicted"/>
<keyword evidence="9" id="KW-1185">Reference proteome</keyword>
<feature type="compositionally biased region" description="Low complexity" evidence="6">
    <location>
        <begin position="207"/>
        <end position="227"/>
    </location>
</feature>
<dbReference type="GO" id="GO:0000978">
    <property type="term" value="F:RNA polymerase II cis-regulatory region sequence-specific DNA binding"/>
    <property type="evidence" value="ECO:0007669"/>
    <property type="project" value="TreeGrafter"/>
</dbReference>
<dbReference type="PANTHER" id="PTHR15741">
    <property type="entry name" value="BASIC HELIX-LOOP-HELIX ZIP TRANSCRIPTION FACTOR"/>
    <property type="match status" value="1"/>
</dbReference>
<evidence type="ECO:0000313" key="9">
    <source>
        <dbReference type="Proteomes" id="UP000078397"/>
    </source>
</evidence>
<dbReference type="InterPro" id="IPR011598">
    <property type="entry name" value="bHLH_dom"/>
</dbReference>
<reference evidence="8 9" key="1">
    <citation type="journal article" date="2016" name="PLoS Pathog.">
        <title>Biosynthesis of antibiotic leucinostatins in bio-control fungus Purpureocillium lilacinum and their inhibition on phytophthora revealed by genome mining.</title>
        <authorList>
            <person name="Wang G."/>
            <person name="Liu Z."/>
            <person name="Lin R."/>
            <person name="Li E."/>
            <person name="Mao Z."/>
            <person name="Ling J."/>
            <person name="Yang Y."/>
            <person name="Yin W.B."/>
            <person name="Xie B."/>
        </authorList>
    </citation>
    <scope>NUCLEOTIDE SEQUENCE [LARGE SCALE GENOMIC DNA]</scope>
    <source>
        <strain evidence="8">170</strain>
    </source>
</reference>
<dbReference type="KEGG" id="pchm:VFPPC_13236"/>
<dbReference type="EMBL" id="LSBJ02000001">
    <property type="protein sequence ID" value="OAQ61278.1"/>
    <property type="molecule type" value="Genomic_DNA"/>
</dbReference>
<evidence type="ECO:0000313" key="8">
    <source>
        <dbReference type="EMBL" id="OAQ61278.1"/>
    </source>
</evidence>
<evidence type="ECO:0000256" key="6">
    <source>
        <dbReference type="SAM" id="MobiDB-lite"/>
    </source>
</evidence>
<dbReference type="SMART" id="SM00353">
    <property type="entry name" value="HLH"/>
    <property type="match status" value="1"/>
</dbReference>
<dbReference type="GO" id="GO:0000981">
    <property type="term" value="F:DNA-binding transcription factor activity, RNA polymerase II-specific"/>
    <property type="evidence" value="ECO:0007669"/>
    <property type="project" value="TreeGrafter"/>
</dbReference>
<evidence type="ECO:0000256" key="4">
    <source>
        <dbReference type="ARBA" id="ARBA00023163"/>
    </source>
</evidence>
<dbReference type="RefSeq" id="XP_018139087.1">
    <property type="nucleotide sequence ID" value="XM_018291013.1"/>
</dbReference>
<dbReference type="InterPro" id="IPR052207">
    <property type="entry name" value="Max-like/E-box_TFs"/>
</dbReference>
<dbReference type="Gene3D" id="4.10.280.10">
    <property type="entry name" value="Helix-loop-helix DNA-binding domain"/>
    <property type="match status" value="1"/>
</dbReference>
<dbReference type="STRING" id="1380566.A0A179F776"/>
<evidence type="ECO:0000256" key="1">
    <source>
        <dbReference type="ARBA" id="ARBA00004123"/>
    </source>
</evidence>
<dbReference type="GO" id="GO:0046983">
    <property type="term" value="F:protein dimerization activity"/>
    <property type="evidence" value="ECO:0007669"/>
    <property type="project" value="InterPro"/>
</dbReference>
<comment type="subcellular location">
    <subcellularLocation>
        <location evidence="1">Nucleus</location>
    </subcellularLocation>
</comment>
<keyword evidence="4" id="KW-0804">Transcription</keyword>
<dbReference type="InterPro" id="IPR036638">
    <property type="entry name" value="HLH_DNA-bd_sf"/>
</dbReference>
<sequence>MLATQAMAVDTTRQDFYPNLDYLINRSGLWPEFPPFNLDFRPPQSICSQFDLGNQMTLQATVVPDFSNNQGSVLHAQGYQQDQPWPAKDICSPQPQDDGYLPSLPAQNPQAFEKLGDSQDMMDIDRPNQMVSNQEYTSLGSLLHGEQSRVGSFPVGHLRHQSSVDFGEDLLRNSHDTVNENIFAEWCWGPGERTATRAAHEGSVQWGSDSSFGSSRGSHTTTTGSSGNPRPFSHLKVSEQKEAGPMVLPRGYSSEFCKLKAGISASLSEHPITWPVLRTRTSPIDRDVLSTYRALSLEYLGSALHEHKPLATVGPRREKLTEEQKRRNHILHEQKRRAMIKEGFDNLLNLVPDLRDRGLSKSAILAKAAEWLGTLACGNKALRAQARVLEGADNTTNSNKVASRQQRSYRRSSRRS</sequence>
<protein>
    <submittedName>
        <fullName evidence="8">HLH transcription factor</fullName>
    </submittedName>
</protein>
<dbReference type="GO" id="GO:0005634">
    <property type="term" value="C:nucleus"/>
    <property type="evidence" value="ECO:0007669"/>
    <property type="project" value="UniProtKB-SubCell"/>
</dbReference>
<evidence type="ECO:0000259" key="7">
    <source>
        <dbReference type="PROSITE" id="PS50888"/>
    </source>
</evidence>